<dbReference type="GeneID" id="33557472"/>
<evidence type="ECO:0000313" key="3">
    <source>
        <dbReference type="Proteomes" id="UP000193218"/>
    </source>
</evidence>
<dbReference type="InParanoid" id="A0A1Y1UKL2"/>
<dbReference type="InterPro" id="IPR021463">
    <property type="entry name" value="Methyltransf_34"/>
</dbReference>
<keyword evidence="3" id="KW-1185">Reference proteome</keyword>
<comment type="caution">
    <text evidence="2">The sequence shown here is derived from an EMBL/GenBank/DDBJ whole genome shotgun (WGS) entry which is preliminary data.</text>
</comment>
<dbReference type="Proteomes" id="UP000193218">
    <property type="component" value="Unassembled WGS sequence"/>
</dbReference>
<organism evidence="2 3">
    <name type="scientific">Kockovaella imperatae</name>
    <dbReference type="NCBI Taxonomy" id="4999"/>
    <lineage>
        <taxon>Eukaryota</taxon>
        <taxon>Fungi</taxon>
        <taxon>Dikarya</taxon>
        <taxon>Basidiomycota</taxon>
        <taxon>Agaricomycotina</taxon>
        <taxon>Tremellomycetes</taxon>
        <taxon>Tremellales</taxon>
        <taxon>Cuniculitremaceae</taxon>
        <taxon>Kockovaella</taxon>
    </lineage>
</organism>
<accession>A0A1Y1UKL2</accession>
<dbReference type="STRING" id="4999.A0A1Y1UKL2"/>
<dbReference type="OrthoDB" id="6419443at2759"/>
<evidence type="ECO:0000256" key="1">
    <source>
        <dbReference type="SAM" id="MobiDB-lite"/>
    </source>
</evidence>
<dbReference type="AlphaFoldDB" id="A0A1Y1UKL2"/>
<name>A0A1Y1UKL2_9TREE</name>
<feature type="region of interest" description="Disordered" evidence="1">
    <location>
        <begin position="59"/>
        <end position="97"/>
    </location>
</feature>
<sequence length="254" mass="27488">MTSVIPPSVPTVKWTGVDIGPWSSVLQAFHTAIKSHWKVPIEIEYIELNILEDTRNIVNGSGNTAHPSSSSSSSSSPPPHPPPSSSSSSSPLSDLLESSSASLPPHLITLLFTITELFTQSRQRTLALLRSLSACPSGTLFLVCDSASDLADFELGTQGRKWPVYMILDMIMGVKSSQGTKATSSSSSSTTTTTTTTSSSSASSSPSVSASSEPTWELIHSENSRWYRLPDGLGTHWPVKLENTRYWSRLYRRV</sequence>
<feature type="region of interest" description="Disordered" evidence="1">
    <location>
        <begin position="178"/>
        <end position="211"/>
    </location>
</feature>
<feature type="compositionally biased region" description="Low complexity" evidence="1">
    <location>
        <begin position="85"/>
        <end position="97"/>
    </location>
</feature>
<evidence type="ECO:0000313" key="2">
    <source>
        <dbReference type="EMBL" id="ORX38006.1"/>
    </source>
</evidence>
<dbReference type="EMBL" id="NBSH01000005">
    <property type="protein sequence ID" value="ORX38006.1"/>
    <property type="molecule type" value="Genomic_DNA"/>
</dbReference>
<dbReference type="Pfam" id="PF11312">
    <property type="entry name" value="Methyltransf_34"/>
    <property type="match status" value="1"/>
</dbReference>
<gene>
    <name evidence="2" type="ORF">BD324DRAFT_624131</name>
</gene>
<reference evidence="2 3" key="1">
    <citation type="submission" date="2017-03" db="EMBL/GenBank/DDBJ databases">
        <title>Widespread Adenine N6-methylation of Active Genes in Fungi.</title>
        <authorList>
            <consortium name="DOE Joint Genome Institute"/>
            <person name="Mondo S.J."/>
            <person name="Dannebaum R.O."/>
            <person name="Kuo R.C."/>
            <person name="Louie K.B."/>
            <person name="Bewick A.J."/>
            <person name="Labutti K."/>
            <person name="Haridas S."/>
            <person name="Kuo A."/>
            <person name="Salamov A."/>
            <person name="Ahrendt S.R."/>
            <person name="Lau R."/>
            <person name="Bowen B.P."/>
            <person name="Lipzen A."/>
            <person name="Sullivan W."/>
            <person name="Andreopoulos W.B."/>
            <person name="Clum A."/>
            <person name="Lindquist E."/>
            <person name="Daum C."/>
            <person name="Northen T.R."/>
            <person name="Ramamoorthy G."/>
            <person name="Schmitz R.J."/>
            <person name="Gryganskyi A."/>
            <person name="Culley D."/>
            <person name="Magnuson J."/>
            <person name="James T.Y."/>
            <person name="O'Malley M.A."/>
            <person name="Stajich J.E."/>
            <person name="Spatafora J.W."/>
            <person name="Visel A."/>
            <person name="Grigoriev I.V."/>
        </authorList>
    </citation>
    <scope>NUCLEOTIDE SEQUENCE [LARGE SCALE GENOMIC DNA]</scope>
    <source>
        <strain evidence="2 3">NRRL Y-17943</strain>
    </source>
</reference>
<protein>
    <submittedName>
        <fullName evidence="2">Uncharacterized protein</fullName>
    </submittedName>
</protein>
<proteinExistence type="predicted"/>
<dbReference type="RefSeq" id="XP_021871993.1">
    <property type="nucleotide sequence ID" value="XM_022015663.1"/>
</dbReference>